<dbReference type="Proteomes" id="UP000887566">
    <property type="component" value="Unplaced"/>
</dbReference>
<proteinExistence type="predicted"/>
<dbReference type="FunFam" id="3.40.50.720:FF:000084">
    <property type="entry name" value="Short-chain dehydrogenase reductase"/>
    <property type="match status" value="1"/>
</dbReference>
<keyword evidence="1" id="KW-1185">Reference proteome</keyword>
<accession>A0A914ULR4</accession>
<dbReference type="PANTHER" id="PTHR43975">
    <property type="entry name" value="ZGC:101858"/>
    <property type="match status" value="1"/>
</dbReference>
<evidence type="ECO:0000313" key="1">
    <source>
        <dbReference type="Proteomes" id="UP000887566"/>
    </source>
</evidence>
<protein>
    <submittedName>
        <fullName evidence="2">Uncharacterized protein</fullName>
    </submittedName>
</protein>
<dbReference type="PRINTS" id="PR00081">
    <property type="entry name" value="GDHRDH"/>
</dbReference>
<evidence type="ECO:0000313" key="2">
    <source>
        <dbReference type="WBParaSite" id="PSAMB.scaffold1090size36089.g10866.t1"/>
    </source>
</evidence>
<dbReference type="SUPFAM" id="SSF51735">
    <property type="entry name" value="NAD(P)-binding Rossmann-fold domains"/>
    <property type="match status" value="1"/>
</dbReference>
<dbReference type="Gene3D" id="3.40.50.720">
    <property type="entry name" value="NAD(P)-binding Rossmann-like Domain"/>
    <property type="match status" value="1"/>
</dbReference>
<dbReference type="WBParaSite" id="PSAMB.scaffold1090size36089.g10866.t1">
    <property type="protein sequence ID" value="PSAMB.scaffold1090size36089.g10866.t1"/>
    <property type="gene ID" value="PSAMB.scaffold1090size36089.g10866"/>
</dbReference>
<dbReference type="AlphaFoldDB" id="A0A914ULR4"/>
<reference evidence="2" key="1">
    <citation type="submission" date="2022-11" db="UniProtKB">
        <authorList>
            <consortium name="WormBaseParasite"/>
        </authorList>
    </citation>
    <scope>IDENTIFICATION</scope>
</reference>
<sequence>MAKLLGKVAIVTGASSGIGRATAVLFAENGASLALAARNVKSLEETKQMAIAAGGKAENIQLIGADVTQVADTKRIVEETIKKFGRLDILVNNAGAASMAGVPDSHFMRPLDVYDYVMNLNSRSLVALCQEAIPELKKTKGNIVNVSSVGSFRPIPEFTYYQMAKSAVDQLNRNLAVALAADGIRVNNVNPGFVKSNFAANTGASAEAVAAAEELWVKPRVPMKRGGEPREIATTIMFLASEDASYITGQLIVIDGGSSINVPAVPQPNK</sequence>
<dbReference type="Pfam" id="PF13561">
    <property type="entry name" value="adh_short_C2"/>
    <property type="match status" value="1"/>
</dbReference>
<dbReference type="InterPro" id="IPR036291">
    <property type="entry name" value="NAD(P)-bd_dom_sf"/>
</dbReference>
<dbReference type="PANTHER" id="PTHR43975:SF2">
    <property type="entry name" value="EG:BACR7A4.14 PROTEIN-RELATED"/>
    <property type="match status" value="1"/>
</dbReference>
<name>A0A914ULR4_9BILA</name>
<organism evidence="1 2">
    <name type="scientific">Plectus sambesii</name>
    <dbReference type="NCBI Taxonomy" id="2011161"/>
    <lineage>
        <taxon>Eukaryota</taxon>
        <taxon>Metazoa</taxon>
        <taxon>Ecdysozoa</taxon>
        <taxon>Nematoda</taxon>
        <taxon>Chromadorea</taxon>
        <taxon>Plectida</taxon>
        <taxon>Plectina</taxon>
        <taxon>Plectoidea</taxon>
        <taxon>Plectidae</taxon>
        <taxon>Plectus</taxon>
    </lineage>
</organism>
<dbReference type="InterPro" id="IPR002347">
    <property type="entry name" value="SDR_fam"/>
</dbReference>
<dbReference type="PRINTS" id="PR00080">
    <property type="entry name" value="SDRFAMILY"/>
</dbReference>